<protein>
    <submittedName>
        <fullName evidence="1">Uncharacterized protein</fullName>
    </submittedName>
</protein>
<proteinExistence type="predicted"/>
<gene>
    <name evidence="1" type="ORF">LCGC14_2239010</name>
</gene>
<sequence>MILHGKLIADSPIYRGNARKTLFTRDSDGRDRLVSLAGEISGTAQTLMDAFIGQSRNGRNIGLLNRLWQRLYATSMPAKLITSAECHLQQNSYPQDRYFDLRMGIKLDQDRWAAEANANYKMET</sequence>
<feature type="non-terminal residue" evidence="1">
    <location>
        <position position="124"/>
    </location>
</feature>
<comment type="caution">
    <text evidence="1">The sequence shown here is derived from an EMBL/GenBank/DDBJ whole genome shotgun (WGS) entry which is preliminary data.</text>
</comment>
<organism evidence="1">
    <name type="scientific">marine sediment metagenome</name>
    <dbReference type="NCBI Taxonomy" id="412755"/>
    <lineage>
        <taxon>unclassified sequences</taxon>
        <taxon>metagenomes</taxon>
        <taxon>ecological metagenomes</taxon>
    </lineage>
</organism>
<accession>A0A0F9G114</accession>
<dbReference type="EMBL" id="LAZR01030287">
    <property type="protein sequence ID" value="KKL57077.1"/>
    <property type="molecule type" value="Genomic_DNA"/>
</dbReference>
<dbReference type="AlphaFoldDB" id="A0A0F9G114"/>
<reference evidence="1" key="1">
    <citation type="journal article" date="2015" name="Nature">
        <title>Complex archaea that bridge the gap between prokaryotes and eukaryotes.</title>
        <authorList>
            <person name="Spang A."/>
            <person name="Saw J.H."/>
            <person name="Jorgensen S.L."/>
            <person name="Zaremba-Niedzwiedzka K."/>
            <person name="Martijn J."/>
            <person name="Lind A.E."/>
            <person name="van Eijk R."/>
            <person name="Schleper C."/>
            <person name="Guy L."/>
            <person name="Ettema T.J."/>
        </authorList>
    </citation>
    <scope>NUCLEOTIDE SEQUENCE</scope>
</reference>
<name>A0A0F9G114_9ZZZZ</name>
<evidence type="ECO:0000313" key="1">
    <source>
        <dbReference type="EMBL" id="KKL57077.1"/>
    </source>
</evidence>